<dbReference type="Proteomes" id="UP000705867">
    <property type="component" value="Unassembled WGS sequence"/>
</dbReference>
<dbReference type="AlphaFoldDB" id="A0A953JEI4"/>
<sequence>MVTGKDMHAALQEYESKYRPPSLAKLETSRRYYLFPNDVSETPAFGWPEPWDHADRQGVYLIFEQDGELLYMGKASMSHCIGSRLGAYFGYNSDRSCKIYDHSKWPRQPHYVITIAVPANQAFEAAGLEEFLIRELRPSGNQKGKTFVSG</sequence>
<gene>
    <name evidence="2" type="ORF">K8I29_08575</name>
</gene>
<dbReference type="InterPro" id="IPR000305">
    <property type="entry name" value="GIY-YIG_endonuc"/>
</dbReference>
<evidence type="ECO:0000259" key="1">
    <source>
        <dbReference type="PROSITE" id="PS50164"/>
    </source>
</evidence>
<feature type="domain" description="GIY-YIG" evidence="1">
    <location>
        <begin position="55"/>
        <end position="142"/>
    </location>
</feature>
<evidence type="ECO:0000313" key="3">
    <source>
        <dbReference type="Proteomes" id="UP000705867"/>
    </source>
</evidence>
<dbReference type="SUPFAM" id="SSF82771">
    <property type="entry name" value="GIY-YIG endonuclease"/>
    <property type="match status" value="1"/>
</dbReference>
<protein>
    <recommendedName>
        <fullName evidence="1">GIY-YIG domain-containing protein</fullName>
    </recommendedName>
</protein>
<dbReference type="PROSITE" id="PS50164">
    <property type="entry name" value="GIY_YIG"/>
    <property type="match status" value="1"/>
</dbReference>
<dbReference type="Gene3D" id="3.40.1440.10">
    <property type="entry name" value="GIY-YIG endonuclease"/>
    <property type="match status" value="1"/>
</dbReference>
<name>A0A953JEI4_9BACT</name>
<dbReference type="InterPro" id="IPR035901">
    <property type="entry name" value="GIY-YIG_endonuc_sf"/>
</dbReference>
<reference evidence="2" key="2">
    <citation type="submission" date="2021-08" db="EMBL/GenBank/DDBJ databases">
        <authorList>
            <person name="Dalcin Martins P."/>
        </authorList>
    </citation>
    <scope>NUCLEOTIDE SEQUENCE</scope>
    <source>
        <strain evidence="2">MAG_39</strain>
    </source>
</reference>
<comment type="caution">
    <text evidence="2">The sequence shown here is derived from an EMBL/GenBank/DDBJ whole genome shotgun (WGS) entry which is preliminary data.</text>
</comment>
<organism evidence="2 3">
    <name type="scientific">Candidatus Nitrobium versatile</name>
    <dbReference type="NCBI Taxonomy" id="2884831"/>
    <lineage>
        <taxon>Bacteria</taxon>
        <taxon>Pseudomonadati</taxon>
        <taxon>Nitrospirota</taxon>
        <taxon>Nitrospiria</taxon>
        <taxon>Nitrospirales</taxon>
        <taxon>Nitrospiraceae</taxon>
        <taxon>Candidatus Nitrobium</taxon>
    </lineage>
</organism>
<reference evidence="2" key="1">
    <citation type="journal article" date="2021" name="bioRxiv">
        <title>Unraveling nitrogen, sulfur and carbon metabolic pathways and microbial community transcriptional responses to substrate deprivation and toxicity stresses in a bioreactor mimicking anoxic brackish coastal sediment conditions.</title>
        <authorList>
            <person name="Martins P.D."/>
            <person name="Echeveste M.J."/>
            <person name="Arshad A."/>
            <person name="Kurth J."/>
            <person name="Ouboter H."/>
            <person name="Jetten M.S.M."/>
            <person name="Welte C.U."/>
        </authorList>
    </citation>
    <scope>NUCLEOTIDE SEQUENCE</scope>
    <source>
        <strain evidence="2">MAG_39</strain>
    </source>
</reference>
<accession>A0A953JEI4</accession>
<proteinExistence type="predicted"/>
<dbReference type="EMBL" id="JAIOIV010000072">
    <property type="protein sequence ID" value="MBZ0156246.1"/>
    <property type="molecule type" value="Genomic_DNA"/>
</dbReference>
<evidence type="ECO:0000313" key="2">
    <source>
        <dbReference type="EMBL" id="MBZ0156246.1"/>
    </source>
</evidence>